<feature type="transmembrane region" description="Helical" evidence="2">
    <location>
        <begin position="195"/>
        <end position="213"/>
    </location>
</feature>
<feature type="transmembrane region" description="Helical" evidence="2">
    <location>
        <begin position="20"/>
        <end position="38"/>
    </location>
</feature>
<dbReference type="GO" id="GO:0016747">
    <property type="term" value="F:acyltransferase activity, transferring groups other than amino-acyl groups"/>
    <property type="evidence" value="ECO:0007669"/>
    <property type="project" value="InterPro"/>
</dbReference>
<dbReference type="InterPro" id="IPR002656">
    <property type="entry name" value="Acyl_transf_3_dom"/>
</dbReference>
<evidence type="ECO:0000259" key="3">
    <source>
        <dbReference type="Pfam" id="PF01757"/>
    </source>
</evidence>
<dbReference type="GO" id="GO:0016020">
    <property type="term" value="C:membrane"/>
    <property type="evidence" value="ECO:0007669"/>
    <property type="project" value="TreeGrafter"/>
</dbReference>
<feature type="transmembrane region" description="Helical" evidence="2">
    <location>
        <begin position="237"/>
        <end position="256"/>
    </location>
</feature>
<keyword evidence="4" id="KW-0808">Transferase</keyword>
<feature type="transmembrane region" description="Helical" evidence="2">
    <location>
        <begin position="301"/>
        <end position="323"/>
    </location>
</feature>
<feature type="domain" description="Acyltransferase 3" evidence="3">
    <location>
        <begin position="15"/>
        <end position="352"/>
    </location>
</feature>
<evidence type="ECO:0000313" key="4">
    <source>
        <dbReference type="EMBL" id="SFJ99066.1"/>
    </source>
</evidence>
<dbReference type="InterPro" id="IPR050879">
    <property type="entry name" value="Acyltransferase_3"/>
</dbReference>
<dbReference type="RefSeq" id="WP_091675934.1">
    <property type="nucleotide sequence ID" value="NZ_FOSN01000001.1"/>
</dbReference>
<keyword evidence="4" id="KW-0012">Acyltransferase</keyword>
<evidence type="ECO:0000256" key="1">
    <source>
        <dbReference type="SAM" id="MobiDB-lite"/>
    </source>
</evidence>
<dbReference type="OrthoDB" id="9796461at2"/>
<dbReference type="Proteomes" id="UP000198755">
    <property type="component" value="Unassembled WGS sequence"/>
</dbReference>
<feature type="transmembrane region" description="Helical" evidence="2">
    <location>
        <begin position="58"/>
        <end position="79"/>
    </location>
</feature>
<keyword evidence="4" id="KW-0378">Hydrolase</keyword>
<accession>A0A1I3VXW8</accession>
<keyword evidence="2" id="KW-0472">Membrane</keyword>
<feature type="region of interest" description="Disordered" evidence="1">
    <location>
        <begin position="373"/>
        <end position="394"/>
    </location>
</feature>
<reference evidence="4 5" key="1">
    <citation type="submission" date="2016-10" db="EMBL/GenBank/DDBJ databases">
        <authorList>
            <person name="de Groot N.N."/>
        </authorList>
    </citation>
    <scope>NUCLEOTIDE SEQUENCE [LARGE SCALE GENOMIC DNA]</scope>
    <source>
        <strain evidence="4 5">NE2</strain>
    </source>
</reference>
<keyword evidence="5" id="KW-1185">Reference proteome</keyword>
<dbReference type="PANTHER" id="PTHR23028">
    <property type="entry name" value="ACETYLTRANSFERASE"/>
    <property type="match status" value="1"/>
</dbReference>
<protein>
    <submittedName>
        <fullName evidence="4">Peptidoglycan/LPS O-acetylase OafA/YrhL, contains acyltransferase and SGNH-hydrolase domains</fullName>
    </submittedName>
</protein>
<name>A0A1I3VXW8_9HYPH</name>
<dbReference type="GO" id="GO:0009103">
    <property type="term" value="P:lipopolysaccharide biosynthetic process"/>
    <property type="evidence" value="ECO:0007669"/>
    <property type="project" value="TreeGrafter"/>
</dbReference>
<evidence type="ECO:0000313" key="5">
    <source>
        <dbReference type="Proteomes" id="UP000198755"/>
    </source>
</evidence>
<feature type="transmembrane region" description="Helical" evidence="2">
    <location>
        <begin position="335"/>
        <end position="356"/>
    </location>
</feature>
<dbReference type="PANTHER" id="PTHR23028:SF53">
    <property type="entry name" value="ACYL_TRANSF_3 DOMAIN-CONTAINING PROTEIN"/>
    <property type="match status" value="1"/>
</dbReference>
<sequence>MTGDSGKAATHWPLLDFMRANAALLVVFAHSRAFYFLNVDQIDRPGPLLWLFYFITDLGHQAVVIFFILSGFLIGGSLTKSIRQGRFDLVRYLIARFARIYAVYFPALIITQLIFLFGLLVLNDPPEGPLTSHLQLDFGGVAQAICFVSGLQGFSCRAWEQNPALWSLGYEWALYLFAPAILLAILWNASRGLRLLTLVLICAIALTICHYPKEAVFWFSAWFGGALSRHVLQSRPLPLPAGVAGVALIVAGMVLRHERVATELETDSMIAIGAAVAIACRPLVSFPLAPRFFGWAADFSYTLYAIHLPLVFFTVAAFQGAGFPRVNVAPAPAPFLELGVTIAVCVLGAFLVSRVFETRTGQIRSALMNLRQPAAGPPEDQAGAKTPQALEKTS</sequence>
<dbReference type="Pfam" id="PF01757">
    <property type="entry name" value="Acyl_transf_3"/>
    <property type="match status" value="1"/>
</dbReference>
<dbReference type="EMBL" id="FOSN01000001">
    <property type="protein sequence ID" value="SFJ99066.1"/>
    <property type="molecule type" value="Genomic_DNA"/>
</dbReference>
<gene>
    <name evidence="4" type="ORF">SAMN05444581_101130</name>
</gene>
<dbReference type="AlphaFoldDB" id="A0A1I3VXW8"/>
<feature type="transmembrane region" description="Helical" evidence="2">
    <location>
        <begin position="100"/>
        <end position="122"/>
    </location>
</feature>
<evidence type="ECO:0000256" key="2">
    <source>
        <dbReference type="SAM" id="Phobius"/>
    </source>
</evidence>
<proteinExistence type="predicted"/>
<organism evidence="4 5">
    <name type="scientific">Methylocapsa palsarum</name>
    <dbReference type="NCBI Taxonomy" id="1612308"/>
    <lineage>
        <taxon>Bacteria</taxon>
        <taxon>Pseudomonadati</taxon>
        <taxon>Pseudomonadota</taxon>
        <taxon>Alphaproteobacteria</taxon>
        <taxon>Hyphomicrobiales</taxon>
        <taxon>Beijerinckiaceae</taxon>
        <taxon>Methylocapsa</taxon>
    </lineage>
</organism>
<feature type="transmembrane region" description="Helical" evidence="2">
    <location>
        <begin position="172"/>
        <end position="188"/>
    </location>
</feature>
<dbReference type="GO" id="GO:0016787">
    <property type="term" value="F:hydrolase activity"/>
    <property type="evidence" value="ECO:0007669"/>
    <property type="project" value="UniProtKB-KW"/>
</dbReference>
<keyword evidence="2" id="KW-0812">Transmembrane</keyword>
<keyword evidence="2" id="KW-1133">Transmembrane helix</keyword>
<dbReference type="STRING" id="1612308.SAMN05444581_101130"/>